<proteinExistence type="predicted"/>
<accession>A0A8T1V539</accession>
<dbReference type="InterPro" id="IPR058353">
    <property type="entry name" value="DUF8040"/>
</dbReference>
<name>A0A8T1V539_9STRA</name>
<evidence type="ECO:0000313" key="2">
    <source>
        <dbReference type="EMBL" id="KAG7375410.1"/>
    </source>
</evidence>
<sequence length="141" mass="15682">MLAAVVALAPYQRSHYTKLPRSTSIHQGPAYLRELLKSDSEKRFYDIARMQRRTFLQLLHVLESTGLDATSDGVSSGEKRVIFLRRMCTTLFDSCENPPGPLDQPDPVAFSSANIQVEDVSLEMDCNCNEDEGPDCTANVA</sequence>
<feature type="domain" description="DUF8040" evidence="1">
    <location>
        <begin position="23"/>
        <end position="88"/>
    </location>
</feature>
<protein>
    <recommendedName>
        <fullName evidence="1">DUF8040 domain-containing protein</fullName>
    </recommendedName>
</protein>
<reference evidence="2" key="1">
    <citation type="submission" date="2021-02" db="EMBL/GenBank/DDBJ databases">
        <authorList>
            <person name="Palmer J.M."/>
        </authorList>
    </citation>
    <scope>NUCLEOTIDE SEQUENCE</scope>
    <source>
        <strain evidence="2">SCRP734</strain>
    </source>
</reference>
<dbReference type="EMBL" id="JAGDFM010001198">
    <property type="protein sequence ID" value="KAG7375410.1"/>
    <property type="molecule type" value="Genomic_DNA"/>
</dbReference>
<dbReference type="Pfam" id="PF26138">
    <property type="entry name" value="DUF8040"/>
    <property type="match status" value="1"/>
</dbReference>
<keyword evidence="3" id="KW-1185">Reference proteome</keyword>
<evidence type="ECO:0000259" key="1">
    <source>
        <dbReference type="Pfam" id="PF26138"/>
    </source>
</evidence>
<dbReference type="AlphaFoldDB" id="A0A8T1V539"/>
<comment type="caution">
    <text evidence="2">The sequence shown here is derived from an EMBL/GenBank/DDBJ whole genome shotgun (WGS) entry which is preliminary data.</text>
</comment>
<dbReference type="Proteomes" id="UP000694044">
    <property type="component" value="Unassembled WGS sequence"/>
</dbReference>
<gene>
    <name evidence="2" type="ORF">PHYPSEUDO_001333</name>
</gene>
<organism evidence="2 3">
    <name type="scientific">Phytophthora pseudosyringae</name>
    <dbReference type="NCBI Taxonomy" id="221518"/>
    <lineage>
        <taxon>Eukaryota</taxon>
        <taxon>Sar</taxon>
        <taxon>Stramenopiles</taxon>
        <taxon>Oomycota</taxon>
        <taxon>Peronosporomycetes</taxon>
        <taxon>Peronosporales</taxon>
        <taxon>Peronosporaceae</taxon>
        <taxon>Phytophthora</taxon>
    </lineage>
</organism>
<evidence type="ECO:0000313" key="3">
    <source>
        <dbReference type="Proteomes" id="UP000694044"/>
    </source>
</evidence>